<protein>
    <recommendedName>
        <fullName evidence="10">Xylose transport system permease protein XylH</fullName>
    </recommendedName>
</protein>
<evidence type="ECO:0000256" key="11">
    <source>
        <dbReference type="SAM" id="Phobius"/>
    </source>
</evidence>
<feature type="transmembrane region" description="Helical" evidence="11">
    <location>
        <begin position="137"/>
        <end position="157"/>
    </location>
</feature>
<keyword evidence="7 11" id="KW-1133">Transmembrane helix</keyword>
<feature type="transmembrane region" description="Helical" evidence="11">
    <location>
        <begin position="348"/>
        <end position="367"/>
    </location>
</feature>
<dbReference type="Proteomes" id="UP001317779">
    <property type="component" value="Chromosome"/>
</dbReference>
<evidence type="ECO:0000256" key="7">
    <source>
        <dbReference type="ARBA" id="ARBA00022989"/>
    </source>
</evidence>
<feature type="transmembrane region" description="Helical" evidence="11">
    <location>
        <begin position="325"/>
        <end position="341"/>
    </location>
</feature>
<keyword evidence="2" id="KW-0813">Transport</keyword>
<gene>
    <name evidence="12" type="ORF">Microterr_24410</name>
</gene>
<keyword evidence="5" id="KW-0762">Sugar transport</keyword>
<keyword evidence="6 11" id="KW-0812">Transmembrane</keyword>
<dbReference type="PANTHER" id="PTHR32196:SF32">
    <property type="entry name" value="XYLOSE TRANSPORT SYSTEM PERMEASE PROTEIN XYLH"/>
    <property type="match status" value="1"/>
</dbReference>
<evidence type="ECO:0000256" key="9">
    <source>
        <dbReference type="ARBA" id="ARBA00035611"/>
    </source>
</evidence>
<proteinExistence type="predicted"/>
<evidence type="ECO:0000256" key="10">
    <source>
        <dbReference type="ARBA" id="ARBA00035686"/>
    </source>
</evidence>
<dbReference type="PANTHER" id="PTHR32196">
    <property type="entry name" value="ABC TRANSPORTER PERMEASE PROTEIN YPHD-RELATED-RELATED"/>
    <property type="match status" value="1"/>
</dbReference>
<feature type="transmembrane region" description="Helical" evidence="11">
    <location>
        <begin position="243"/>
        <end position="261"/>
    </location>
</feature>
<feature type="transmembrane region" description="Helical" evidence="11">
    <location>
        <begin position="59"/>
        <end position="79"/>
    </location>
</feature>
<evidence type="ECO:0000256" key="2">
    <source>
        <dbReference type="ARBA" id="ARBA00022448"/>
    </source>
</evidence>
<dbReference type="InterPro" id="IPR001851">
    <property type="entry name" value="ABC_transp_permease"/>
</dbReference>
<evidence type="ECO:0000256" key="8">
    <source>
        <dbReference type="ARBA" id="ARBA00023136"/>
    </source>
</evidence>
<comment type="function">
    <text evidence="9">Part of the binding-protein-dependent transport system for D-xylose. Probably responsible for the translocation of the substrate across the membrane.</text>
</comment>
<evidence type="ECO:0000256" key="4">
    <source>
        <dbReference type="ARBA" id="ARBA00022519"/>
    </source>
</evidence>
<keyword evidence="4" id="KW-0997">Cell inner membrane</keyword>
<organism evidence="12 13">
    <name type="scientific">Microbacterium terricola</name>
    <dbReference type="NCBI Taxonomy" id="344163"/>
    <lineage>
        <taxon>Bacteria</taxon>
        <taxon>Bacillati</taxon>
        <taxon>Actinomycetota</taxon>
        <taxon>Actinomycetes</taxon>
        <taxon>Micrococcales</taxon>
        <taxon>Microbacteriaceae</taxon>
        <taxon>Microbacterium</taxon>
    </lineage>
</organism>
<feature type="transmembrane region" description="Helical" evidence="11">
    <location>
        <begin position="84"/>
        <end position="102"/>
    </location>
</feature>
<evidence type="ECO:0000256" key="3">
    <source>
        <dbReference type="ARBA" id="ARBA00022475"/>
    </source>
</evidence>
<comment type="subcellular location">
    <subcellularLocation>
        <location evidence="1">Cell membrane</location>
        <topology evidence="1">Multi-pass membrane protein</topology>
    </subcellularLocation>
</comment>
<evidence type="ECO:0000313" key="13">
    <source>
        <dbReference type="Proteomes" id="UP001317779"/>
    </source>
</evidence>
<feature type="transmembrane region" description="Helical" evidence="11">
    <location>
        <begin position="290"/>
        <end position="313"/>
    </location>
</feature>
<reference evidence="12 13" key="1">
    <citation type="submission" date="2022-12" db="EMBL/GenBank/DDBJ databases">
        <title>Microbacterium terricola strain KV-448 chromosome, complete genome.</title>
        <authorList>
            <person name="Oshima T."/>
            <person name="Moriya T."/>
            <person name="Bessho Y."/>
        </authorList>
    </citation>
    <scope>NUCLEOTIDE SEQUENCE [LARGE SCALE GENOMIC DNA]</scope>
    <source>
        <strain evidence="12 13">KV-448</strain>
    </source>
</reference>
<evidence type="ECO:0000256" key="6">
    <source>
        <dbReference type="ARBA" id="ARBA00022692"/>
    </source>
</evidence>
<keyword evidence="13" id="KW-1185">Reference proteome</keyword>
<evidence type="ECO:0000256" key="1">
    <source>
        <dbReference type="ARBA" id="ARBA00004651"/>
    </source>
</evidence>
<keyword evidence="3" id="KW-1003">Cell membrane</keyword>
<feature type="transmembrane region" description="Helical" evidence="11">
    <location>
        <begin position="219"/>
        <end position="237"/>
    </location>
</feature>
<keyword evidence="8 11" id="KW-0472">Membrane</keyword>
<evidence type="ECO:0000256" key="5">
    <source>
        <dbReference type="ARBA" id="ARBA00022597"/>
    </source>
</evidence>
<feature type="transmembrane region" description="Helical" evidence="11">
    <location>
        <begin position="27"/>
        <end position="47"/>
    </location>
</feature>
<dbReference type="EMBL" id="AP027141">
    <property type="protein sequence ID" value="BDV31781.1"/>
    <property type="molecule type" value="Genomic_DNA"/>
</dbReference>
<feature type="transmembrane region" description="Helical" evidence="11">
    <location>
        <begin position="373"/>
        <end position="391"/>
    </location>
</feature>
<dbReference type="Pfam" id="PF02653">
    <property type="entry name" value="BPD_transp_2"/>
    <property type="match status" value="1"/>
</dbReference>
<dbReference type="RefSeq" id="WP_263797634.1">
    <property type="nucleotide sequence ID" value="NZ_AP027141.1"/>
</dbReference>
<feature type="transmembrane region" description="Helical" evidence="11">
    <location>
        <begin position="177"/>
        <end position="199"/>
    </location>
</feature>
<accession>A0ABM8E230</accession>
<name>A0ABM8E230_9MICO</name>
<feature type="transmembrane region" description="Helical" evidence="11">
    <location>
        <begin position="108"/>
        <end position="130"/>
    </location>
</feature>
<sequence length="402" mass="42215">MTVDVEERRGLRGSFDLLVSRVRGGELGSLPVVLGLGLIWTVFQVLNPVFLSSRNLVDLTMQCVATGTIALGIVVVLLLGEIDLSVGSVSGLAAAVLAVTFVELQWPVVLALVAAVGAGVVVGLLYGFLYTRFGLPSFVITLAGLLGVLGLQLWVLGRSGTINLPPDSLLVQFAQHMFLPAWASYLTVFVSVGVFAWSLVRRARRRAAANLDGQSYREIAVRSGILLVLLLLATWYLNRDRGVGVIFLSFVLLVVAMNHVLTRTRWGRAVYAVGGSVEAARRAGIRVERIYVGCFVLCSSLAAAGGVLAAARLAAANQSTGAGDTNLNAIAAAVIGGASLFGGRGTAFAALLGIIVIQSISSGLNLLALDSSVRFMVTGIVLILAVMIDSISRRTRVATGRA</sequence>
<evidence type="ECO:0000313" key="12">
    <source>
        <dbReference type="EMBL" id="BDV31781.1"/>
    </source>
</evidence>